<proteinExistence type="predicted"/>
<feature type="region of interest" description="Disordered" evidence="1">
    <location>
        <begin position="360"/>
        <end position="381"/>
    </location>
</feature>
<feature type="compositionally biased region" description="Basic residues" evidence="1">
    <location>
        <begin position="197"/>
        <end position="211"/>
    </location>
</feature>
<feature type="region of interest" description="Disordered" evidence="1">
    <location>
        <begin position="321"/>
        <end position="347"/>
    </location>
</feature>
<comment type="caution">
    <text evidence="2">The sequence shown here is derived from an EMBL/GenBank/DDBJ whole genome shotgun (WGS) entry which is preliminary data.</text>
</comment>
<keyword evidence="3" id="KW-1185">Reference proteome</keyword>
<feature type="compositionally biased region" description="Polar residues" evidence="1">
    <location>
        <begin position="363"/>
        <end position="378"/>
    </location>
</feature>
<feature type="region of interest" description="Disordered" evidence="1">
    <location>
        <begin position="1"/>
        <end position="33"/>
    </location>
</feature>
<dbReference type="OrthoDB" id="5545891at2759"/>
<evidence type="ECO:0000313" key="3">
    <source>
        <dbReference type="Proteomes" id="UP000187429"/>
    </source>
</evidence>
<dbReference type="Proteomes" id="UP000187429">
    <property type="component" value="Unassembled WGS sequence"/>
</dbReference>
<feature type="compositionally biased region" description="Polar residues" evidence="1">
    <location>
        <begin position="269"/>
        <end position="284"/>
    </location>
</feature>
<feature type="compositionally biased region" description="Polar residues" evidence="1">
    <location>
        <begin position="239"/>
        <end position="251"/>
    </location>
</feature>
<evidence type="ECO:0000256" key="1">
    <source>
        <dbReference type="SAM" id="MobiDB-lite"/>
    </source>
</evidence>
<dbReference type="EMBL" id="LSSM01004694">
    <property type="protein sequence ID" value="OMJ14338.1"/>
    <property type="molecule type" value="Genomic_DNA"/>
</dbReference>
<dbReference type="AlphaFoldDB" id="A0A1R1XIA6"/>
<accession>A0A1R1XIA6</accession>
<name>A0A1R1XIA6_9FUNG</name>
<feature type="region of interest" description="Disordered" evidence="1">
    <location>
        <begin position="194"/>
        <end position="227"/>
    </location>
</feature>
<protein>
    <submittedName>
        <fullName evidence="2">Uncharacterized protein</fullName>
    </submittedName>
</protein>
<feature type="compositionally biased region" description="Low complexity" evidence="1">
    <location>
        <begin position="212"/>
        <end position="225"/>
    </location>
</feature>
<gene>
    <name evidence="2" type="ORF">AYI69_g8640</name>
</gene>
<evidence type="ECO:0000313" key="2">
    <source>
        <dbReference type="EMBL" id="OMJ14338.1"/>
    </source>
</evidence>
<reference evidence="3" key="1">
    <citation type="submission" date="2017-01" db="EMBL/GenBank/DDBJ databases">
        <authorList>
            <person name="Wang Y."/>
            <person name="White M."/>
            <person name="Kvist S."/>
            <person name="Moncalvo J.-M."/>
        </authorList>
    </citation>
    <scope>NUCLEOTIDE SEQUENCE [LARGE SCALE GENOMIC DNA]</scope>
    <source>
        <strain evidence="3">ID-206-W2</strain>
    </source>
</reference>
<feature type="region of interest" description="Disordered" evidence="1">
    <location>
        <begin position="239"/>
        <end position="300"/>
    </location>
</feature>
<sequence>MPRSSEGVDRTGTTTPLRKREKPGARGSVRQTRIPVTDLTAYPELTEVLPSIEEDFFRSPLTEEERKIAIHSCLRTSSMNYSPPPLNDSASSAVNKAHAALYGIQVALAKATRPTDYFFHKRNQINHGLDTSEDPEVMFASTMRALLSDVAATVTQARLDNLHKGLELPGKPTELVEPDSKLLMDQESLDALISKKPAAKHQRVQTFRKRQQSSNNKNSIRSNSITAQSINAATTAEAISNHKTSERQSNFCGRADGTWRGPFGPTPSELLSNTTADFTHSSVQEEVEPGGQQSSDRGSRFLDIKASYQRDSAEGYRLLQPAFHDPDKDRRPQNSLGPLKAQPTCGGAELQDGYPIIYLPHGSENQDQRSSTRGQKTSECWPDDIEMSGELYWESPSNVDRSPTWPSNAPTTPGTQELLSVDIEIMDIDSEADEPSHPEPIILEEPAEIMERSIVLASDPGIGDLHGSSDSAWGIVVGHHTYSGS</sequence>
<organism evidence="2 3">
    <name type="scientific">Smittium culicis</name>
    <dbReference type="NCBI Taxonomy" id="133412"/>
    <lineage>
        <taxon>Eukaryota</taxon>
        <taxon>Fungi</taxon>
        <taxon>Fungi incertae sedis</taxon>
        <taxon>Zoopagomycota</taxon>
        <taxon>Kickxellomycotina</taxon>
        <taxon>Harpellomycetes</taxon>
        <taxon>Harpellales</taxon>
        <taxon>Legeriomycetaceae</taxon>
        <taxon>Smittium</taxon>
    </lineage>
</organism>
<feature type="region of interest" description="Disordered" evidence="1">
    <location>
        <begin position="396"/>
        <end position="415"/>
    </location>
</feature>